<feature type="compositionally biased region" description="Pro residues" evidence="1">
    <location>
        <begin position="64"/>
        <end position="73"/>
    </location>
</feature>
<sequence length="113" mass="11856">MPEEAFVGLLEPASPVQSPADLVKIAIEKANAMIARQRVELPAEQMLPPPPPVPVGKMMGYVEPPGPPSPAMPPMEHVSKKARVSGPPPKAPRVVMAASPLDVPASPSLGFRV</sequence>
<protein>
    <submittedName>
        <fullName evidence="2">Uncharacterized protein</fullName>
    </submittedName>
</protein>
<name>A0A812NZX7_9DINO</name>
<keyword evidence="3" id="KW-1185">Reference proteome</keyword>
<gene>
    <name evidence="2" type="ORF">SNAT2548_LOCUS17744</name>
</gene>
<evidence type="ECO:0000256" key="1">
    <source>
        <dbReference type="SAM" id="MobiDB-lite"/>
    </source>
</evidence>
<reference evidence="2" key="1">
    <citation type="submission" date="2021-02" db="EMBL/GenBank/DDBJ databases">
        <authorList>
            <person name="Dougan E. K."/>
            <person name="Rhodes N."/>
            <person name="Thang M."/>
            <person name="Chan C."/>
        </authorList>
    </citation>
    <scope>NUCLEOTIDE SEQUENCE</scope>
</reference>
<comment type="caution">
    <text evidence="2">The sequence shown here is derived from an EMBL/GenBank/DDBJ whole genome shotgun (WGS) entry which is preliminary data.</text>
</comment>
<feature type="region of interest" description="Disordered" evidence="1">
    <location>
        <begin position="58"/>
        <end position="93"/>
    </location>
</feature>
<dbReference type="Proteomes" id="UP000604046">
    <property type="component" value="Unassembled WGS sequence"/>
</dbReference>
<dbReference type="AlphaFoldDB" id="A0A812NZX7"/>
<dbReference type="EMBL" id="CAJNDS010002122">
    <property type="protein sequence ID" value="CAE7339100.1"/>
    <property type="molecule type" value="Genomic_DNA"/>
</dbReference>
<evidence type="ECO:0000313" key="2">
    <source>
        <dbReference type="EMBL" id="CAE7339100.1"/>
    </source>
</evidence>
<proteinExistence type="predicted"/>
<accession>A0A812NZX7</accession>
<evidence type="ECO:0000313" key="3">
    <source>
        <dbReference type="Proteomes" id="UP000604046"/>
    </source>
</evidence>
<organism evidence="2 3">
    <name type="scientific">Symbiodinium natans</name>
    <dbReference type="NCBI Taxonomy" id="878477"/>
    <lineage>
        <taxon>Eukaryota</taxon>
        <taxon>Sar</taxon>
        <taxon>Alveolata</taxon>
        <taxon>Dinophyceae</taxon>
        <taxon>Suessiales</taxon>
        <taxon>Symbiodiniaceae</taxon>
        <taxon>Symbiodinium</taxon>
    </lineage>
</organism>